<dbReference type="InterPro" id="IPR027417">
    <property type="entry name" value="P-loop_NTPase"/>
</dbReference>
<dbReference type="GO" id="GO:0006508">
    <property type="term" value="P:proteolysis"/>
    <property type="evidence" value="ECO:0007669"/>
    <property type="project" value="UniProtKB-KW"/>
</dbReference>
<evidence type="ECO:0000313" key="2">
    <source>
        <dbReference type="EMBL" id="GEU37486.1"/>
    </source>
</evidence>
<dbReference type="PANTHER" id="PTHR10046">
    <property type="entry name" value="ATP DEPENDENT LON PROTEASE FAMILY MEMBER"/>
    <property type="match status" value="1"/>
</dbReference>
<dbReference type="GO" id="GO:0004252">
    <property type="term" value="F:serine-type endopeptidase activity"/>
    <property type="evidence" value="ECO:0007669"/>
    <property type="project" value="InterPro"/>
</dbReference>
<feature type="domain" description="ATPase AAA-type core" evidence="1">
    <location>
        <begin position="20"/>
        <end position="99"/>
    </location>
</feature>
<reference evidence="2" key="1">
    <citation type="journal article" date="2019" name="Sci. Rep.">
        <title>Draft genome of Tanacetum cinerariifolium, the natural source of mosquito coil.</title>
        <authorList>
            <person name="Yamashiro T."/>
            <person name="Shiraishi A."/>
            <person name="Satake H."/>
            <person name="Nakayama K."/>
        </authorList>
    </citation>
    <scope>NUCLEOTIDE SEQUENCE</scope>
</reference>
<dbReference type="GO" id="GO:0016887">
    <property type="term" value="F:ATP hydrolysis activity"/>
    <property type="evidence" value="ECO:0007669"/>
    <property type="project" value="InterPro"/>
</dbReference>
<dbReference type="GO" id="GO:0004176">
    <property type="term" value="F:ATP-dependent peptidase activity"/>
    <property type="evidence" value="ECO:0007669"/>
    <property type="project" value="InterPro"/>
</dbReference>
<dbReference type="SUPFAM" id="SSF52540">
    <property type="entry name" value="P-loop containing nucleoside triphosphate hydrolases"/>
    <property type="match status" value="1"/>
</dbReference>
<dbReference type="GO" id="GO:0005524">
    <property type="term" value="F:ATP binding"/>
    <property type="evidence" value="ECO:0007669"/>
    <property type="project" value="InterPro"/>
</dbReference>
<organism evidence="2">
    <name type="scientific">Tanacetum cinerariifolium</name>
    <name type="common">Dalmatian daisy</name>
    <name type="synonym">Chrysanthemum cinerariifolium</name>
    <dbReference type="NCBI Taxonomy" id="118510"/>
    <lineage>
        <taxon>Eukaryota</taxon>
        <taxon>Viridiplantae</taxon>
        <taxon>Streptophyta</taxon>
        <taxon>Embryophyta</taxon>
        <taxon>Tracheophyta</taxon>
        <taxon>Spermatophyta</taxon>
        <taxon>Magnoliopsida</taxon>
        <taxon>eudicotyledons</taxon>
        <taxon>Gunneridae</taxon>
        <taxon>Pentapetalae</taxon>
        <taxon>asterids</taxon>
        <taxon>campanulids</taxon>
        <taxon>Asterales</taxon>
        <taxon>Asteraceae</taxon>
        <taxon>Asteroideae</taxon>
        <taxon>Anthemideae</taxon>
        <taxon>Anthemidinae</taxon>
        <taxon>Tanacetum</taxon>
    </lineage>
</organism>
<name>A0A6L2JKL4_TANCI</name>
<dbReference type="AlphaFoldDB" id="A0A6L2JKL4"/>
<sequence>MPDHIYGEESCILQVLPKPNQLSRKFIRISLGGVKDEADIKGHKRTYIRSMPGRLNYGLKKVAVCNPVMLLDEIDKMGSDVRRGPASALLEVLGVVRDNDKGCNTAMTFRVYLFTRLHSHR</sequence>
<gene>
    <name evidence="2" type="ORF">Tci_009464</name>
</gene>
<comment type="caution">
    <text evidence="2">The sequence shown here is derived from an EMBL/GenBank/DDBJ whole genome shotgun (WGS) entry which is preliminary data.</text>
</comment>
<keyword evidence="2" id="KW-0645">Protease</keyword>
<keyword evidence="2" id="KW-0378">Hydrolase</keyword>
<dbReference type="InterPro" id="IPR003959">
    <property type="entry name" value="ATPase_AAA_core"/>
</dbReference>
<dbReference type="InterPro" id="IPR027065">
    <property type="entry name" value="Lon_Prtase"/>
</dbReference>
<dbReference type="GO" id="GO:0030163">
    <property type="term" value="P:protein catabolic process"/>
    <property type="evidence" value="ECO:0007669"/>
    <property type="project" value="InterPro"/>
</dbReference>
<dbReference type="EMBL" id="BKCJ010000935">
    <property type="protein sequence ID" value="GEU37486.1"/>
    <property type="molecule type" value="Genomic_DNA"/>
</dbReference>
<evidence type="ECO:0000259" key="1">
    <source>
        <dbReference type="Pfam" id="PF00004"/>
    </source>
</evidence>
<protein>
    <submittedName>
        <fullName evidence="2">Lon protease homolog 2, peroxisomal-like isoform X2</fullName>
    </submittedName>
</protein>
<accession>A0A6L2JKL4</accession>
<dbReference type="Gene3D" id="3.40.50.300">
    <property type="entry name" value="P-loop containing nucleotide triphosphate hydrolases"/>
    <property type="match status" value="1"/>
</dbReference>
<proteinExistence type="predicted"/>
<dbReference type="Pfam" id="PF00004">
    <property type="entry name" value="AAA"/>
    <property type="match status" value="1"/>
</dbReference>